<dbReference type="RefSeq" id="WP_352886788.1">
    <property type="nucleotide sequence ID" value="NZ_JBEPIJ010000001.1"/>
</dbReference>
<sequence length="87" mass="9260">MNGRYPVAMALAAGLAMAAASAAEPPRIGDDTRAWLDLQAGGNAATAEKRPMPGEVAEKVYERYLNSFENRIPEEFERESFVSGGGG</sequence>
<evidence type="ECO:0000313" key="2">
    <source>
        <dbReference type="EMBL" id="MES0872704.1"/>
    </source>
</evidence>
<proteinExistence type="predicted"/>
<dbReference type="EMBL" id="JBEPIJ010000001">
    <property type="protein sequence ID" value="MES0872704.1"/>
    <property type="molecule type" value="Genomic_DNA"/>
</dbReference>
<dbReference type="Pfam" id="PF12266">
    <property type="entry name" value="DUF3613"/>
    <property type="match status" value="1"/>
</dbReference>
<evidence type="ECO:0000313" key="3">
    <source>
        <dbReference type="Proteomes" id="UP001465331"/>
    </source>
</evidence>
<reference evidence="2 3" key="1">
    <citation type="submission" date="2024-06" db="EMBL/GenBank/DDBJ databases">
        <authorList>
            <person name="Li Z."/>
            <person name="Jiang Y."/>
        </authorList>
    </citation>
    <scope>NUCLEOTIDE SEQUENCE [LARGE SCALE GENOMIC DNA]</scope>
    <source>
        <strain evidence="2 3">HSW-8</strain>
    </source>
</reference>
<feature type="signal peptide" evidence="1">
    <location>
        <begin position="1"/>
        <end position="22"/>
    </location>
</feature>
<gene>
    <name evidence="2" type="ORF">ABSH63_01580</name>
</gene>
<protein>
    <submittedName>
        <fullName evidence="2">DUF3613 domain-containing protein</fullName>
    </submittedName>
</protein>
<comment type="caution">
    <text evidence="2">The sequence shown here is derived from an EMBL/GenBank/DDBJ whole genome shotgun (WGS) entry which is preliminary data.</text>
</comment>
<feature type="chain" id="PRO_5046042979" evidence="1">
    <location>
        <begin position="23"/>
        <end position="87"/>
    </location>
</feature>
<organism evidence="2 3">
    <name type="scientific">Sinimarinibacterium thermocellulolyticum</name>
    <dbReference type="NCBI Taxonomy" id="3170016"/>
    <lineage>
        <taxon>Bacteria</taxon>
        <taxon>Pseudomonadati</taxon>
        <taxon>Pseudomonadota</taxon>
        <taxon>Gammaproteobacteria</taxon>
        <taxon>Nevskiales</taxon>
        <taxon>Nevskiaceae</taxon>
        <taxon>Sinimarinibacterium</taxon>
    </lineage>
</organism>
<keyword evidence="3" id="KW-1185">Reference proteome</keyword>
<keyword evidence="1" id="KW-0732">Signal</keyword>
<dbReference type="InterPro" id="IPR022053">
    <property type="entry name" value="DUF3613"/>
</dbReference>
<name>A0ABV2A6E0_9GAMM</name>
<dbReference type="Proteomes" id="UP001465331">
    <property type="component" value="Unassembled WGS sequence"/>
</dbReference>
<evidence type="ECO:0000256" key="1">
    <source>
        <dbReference type="SAM" id="SignalP"/>
    </source>
</evidence>
<accession>A0ABV2A6E0</accession>